<evidence type="ECO:0000313" key="2">
    <source>
        <dbReference type="Proteomes" id="UP000192342"/>
    </source>
</evidence>
<comment type="caution">
    <text evidence="1">The sequence shown here is derived from an EMBL/GenBank/DDBJ whole genome shotgun (WGS) entry which is preliminary data.</text>
</comment>
<sequence length="597" mass="66857">MAEFNHGILDEIRDNTLVGWASYGPEDRRSPQLELLIDGQPVAQCEGTLNRPGVKQRGLHPSGCCGFNFSLDLIPETLRNETQIVSVRLIQPGQAPIELRNSPKALVWNTHYDIPAVKKLFFMHIAKAAGTSANHMMAGLYSPLSGITHIETQFRDWPSGHARQFDFVSGHIEAPVASKLGLKNHVWVTLFRKPKPHLFSHINWLRHIGSDPDSEFHKAHSGKVRELALRLAAVEPGDNAALSAALDDQDPTVRTLFDNRQTRYLLPRNTSHVDDSSMARAFKQLDAFDLVGAVEQIEVFNQELKTLLNTQESTALPSLNRAPSENPLRLEDFDEELILPFIRHDREIYKDVLRRVRQRRGLQDTGKKHELARQPKPHAYLLPQLQPVDTATHPSRQPCSTLTPATGTAQKTLIVLGVSRGGTSMVAGLLSLLGVSMGETLSAGSHEDPAFHTRDVAALRKLVDQRNAQHDLWGWKYPHTLDYLGKIHGQLRNPHFVVIYRDAMSVAQAFQRADGTDLKIALKDAQRRYDKLTRFCLDCEDPLMTISYEKAINNPNALLRELARFCGVSMSLELKARCLQFIEPGRYVALQSAGSKA</sequence>
<dbReference type="InterPro" id="IPR027417">
    <property type="entry name" value="P-loop_NTPase"/>
</dbReference>
<name>A0A1Y1S9Y2_9GAMM</name>
<dbReference type="RefSeq" id="WP_083563300.1">
    <property type="nucleotide sequence ID" value="NZ_AQQV01000005.1"/>
</dbReference>
<evidence type="ECO:0000313" key="1">
    <source>
        <dbReference type="EMBL" id="ORE85148.1"/>
    </source>
</evidence>
<dbReference type="EMBL" id="AQQV01000005">
    <property type="protein sequence ID" value="ORE85148.1"/>
    <property type="molecule type" value="Genomic_DNA"/>
</dbReference>
<organism evidence="1 2">
    <name type="scientific">Oceanococcus atlanticus</name>
    <dbReference type="NCBI Taxonomy" id="1317117"/>
    <lineage>
        <taxon>Bacteria</taxon>
        <taxon>Pseudomonadati</taxon>
        <taxon>Pseudomonadota</taxon>
        <taxon>Gammaproteobacteria</taxon>
        <taxon>Chromatiales</taxon>
        <taxon>Oceanococcaceae</taxon>
        <taxon>Oceanococcus</taxon>
    </lineage>
</organism>
<dbReference type="Gene3D" id="3.40.50.300">
    <property type="entry name" value="P-loop containing nucleotide triphosphate hydrolases"/>
    <property type="match status" value="2"/>
</dbReference>
<proteinExistence type="predicted"/>
<keyword evidence="2" id="KW-1185">Reference proteome</keyword>
<dbReference type="STRING" id="1317117.ATO7_15232"/>
<gene>
    <name evidence="1" type="ORF">ATO7_15232</name>
</gene>
<dbReference type="SUPFAM" id="SSF52540">
    <property type="entry name" value="P-loop containing nucleoside triphosphate hydrolases"/>
    <property type="match status" value="1"/>
</dbReference>
<reference evidence="1 2" key="1">
    <citation type="submission" date="2013-04" db="EMBL/GenBank/DDBJ databases">
        <title>Oceanococcus atlanticus 22II-S10r2 Genome Sequencing.</title>
        <authorList>
            <person name="Lai Q."/>
            <person name="Li G."/>
            <person name="Shao Z."/>
        </authorList>
    </citation>
    <scope>NUCLEOTIDE SEQUENCE [LARGE SCALE GENOMIC DNA]</scope>
    <source>
        <strain evidence="1 2">22II-S10r2</strain>
    </source>
</reference>
<dbReference type="OrthoDB" id="7981249at2"/>
<accession>A0A1Y1S9Y2</accession>
<protein>
    <submittedName>
        <fullName evidence="1">Lipopolysaccharide biosynthesis protein</fullName>
    </submittedName>
</protein>
<dbReference type="Pfam" id="PF13469">
    <property type="entry name" value="Sulfotransfer_3"/>
    <property type="match status" value="1"/>
</dbReference>
<dbReference type="Proteomes" id="UP000192342">
    <property type="component" value="Unassembled WGS sequence"/>
</dbReference>
<dbReference type="AlphaFoldDB" id="A0A1Y1S9Y2"/>